<keyword evidence="1" id="KW-0812">Transmembrane</keyword>
<dbReference type="AlphaFoldDB" id="A0A1R0FBQ0"/>
<dbReference type="Proteomes" id="UP000187344">
    <property type="component" value="Unassembled WGS sequence"/>
</dbReference>
<dbReference type="EMBL" id="LXYT01000001">
    <property type="protein sequence ID" value="OLY44298.1"/>
    <property type="molecule type" value="Genomic_DNA"/>
</dbReference>
<reference evidence="2 3" key="1">
    <citation type="submission" date="2016-12" db="EMBL/GenBank/DDBJ databases">
        <title>Comparative genomics of Bartonella apis.</title>
        <authorList>
            <person name="Engel P."/>
        </authorList>
    </citation>
    <scope>NUCLEOTIDE SEQUENCE [LARGE SCALE GENOMIC DNA]</scope>
    <source>
        <strain evidence="2 3">PEB0149</strain>
    </source>
</reference>
<name>A0A1R0FBQ0_9HYPH</name>
<organism evidence="2 3">
    <name type="scientific">Bartonella apis</name>
    <dbReference type="NCBI Taxonomy" id="1686310"/>
    <lineage>
        <taxon>Bacteria</taxon>
        <taxon>Pseudomonadati</taxon>
        <taxon>Pseudomonadota</taxon>
        <taxon>Alphaproteobacteria</taxon>
        <taxon>Hyphomicrobiales</taxon>
        <taxon>Bartonellaceae</taxon>
        <taxon>Bartonella</taxon>
    </lineage>
</organism>
<feature type="transmembrane region" description="Helical" evidence="1">
    <location>
        <begin position="64"/>
        <end position="83"/>
    </location>
</feature>
<evidence type="ECO:0000313" key="3">
    <source>
        <dbReference type="Proteomes" id="UP000187344"/>
    </source>
</evidence>
<evidence type="ECO:0000313" key="2">
    <source>
        <dbReference type="EMBL" id="OLY44298.1"/>
    </source>
</evidence>
<proteinExistence type="predicted"/>
<keyword evidence="3" id="KW-1185">Reference proteome</keyword>
<evidence type="ECO:0000256" key="1">
    <source>
        <dbReference type="SAM" id="Phobius"/>
    </source>
</evidence>
<comment type="caution">
    <text evidence="2">The sequence shown here is derived from an EMBL/GenBank/DDBJ whole genome shotgun (WGS) entry which is preliminary data.</text>
</comment>
<protein>
    <submittedName>
        <fullName evidence="2">Uncharacterized protein</fullName>
    </submittedName>
</protein>
<feature type="transmembrane region" description="Helical" evidence="1">
    <location>
        <begin position="22"/>
        <end position="44"/>
    </location>
</feature>
<sequence>MPSLHELWQDLSNKTVSSEKVINLQLIVTFLNVDIFIHFLFFCFRLCFVKSLKRGDILVKQNHLIVFVLAPLWMACSLVFSSAGTLSSEPEGRYCGFVYNAGYIVRSEVVLGKTEDGRLIGTMTYRDGDNVTKGTVEELVKKQGRERSVEWKDKYGSGLAIWKFDEKFDEFDGLWGTGMNVPRYTWTGKRCNDVTS</sequence>
<keyword evidence="1" id="KW-1133">Transmembrane helix</keyword>
<keyword evidence="1" id="KW-0472">Membrane</keyword>
<gene>
    <name evidence="2" type="ORF">PEB0149_017660</name>
</gene>
<accession>A0A1R0FBQ0</accession>